<dbReference type="GO" id="GO:0006420">
    <property type="term" value="P:arginyl-tRNA aminoacylation"/>
    <property type="evidence" value="ECO:0007669"/>
    <property type="project" value="InterPro"/>
</dbReference>
<dbReference type="EMBL" id="AOKF01002772">
    <property type="protein sequence ID" value="EPN45146.1"/>
    <property type="molecule type" value="Genomic_DNA"/>
</dbReference>
<name>A0A656JQE3_PSESF</name>
<dbReference type="Pfam" id="PF05746">
    <property type="entry name" value="DALR_1"/>
    <property type="match status" value="1"/>
</dbReference>
<evidence type="ECO:0000256" key="2">
    <source>
        <dbReference type="ARBA" id="ARBA00022741"/>
    </source>
</evidence>
<sequence length="28" mass="3126">SRLRLAALTGRTLKQGLDLLGLETLERM</sequence>
<comment type="caution">
    <text evidence="6">The sequence shown here is derived from an EMBL/GenBank/DDBJ whole genome shotgun (WGS) entry which is preliminary data.</text>
</comment>
<keyword evidence="4" id="KW-0030">Aminoacyl-tRNA synthetase</keyword>
<dbReference type="InterPro" id="IPR008909">
    <property type="entry name" value="DALR_anticod-bd"/>
</dbReference>
<keyword evidence="1 6" id="KW-0436">Ligase</keyword>
<accession>A0A656JQE3</accession>
<feature type="non-terminal residue" evidence="6">
    <location>
        <position position="1"/>
    </location>
</feature>
<evidence type="ECO:0000256" key="4">
    <source>
        <dbReference type="ARBA" id="ARBA00023146"/>
    </source>
</evidence>
<dbReference type="GO" id="GO:0005524">
    <property type="term" value="F:ATP binding"/>
    <property type="evidence" value="ECO:0007669"/>
    <property type="project" value="UniProtKB-KW"/>
</dbReference>
<dbReference type="Proteomes" id="UP000018849">
    <property type="component" value="Unassembled WGS sequence"/>
</dbReference>
<keyword evidence="3" id="KW-0067">ATP-binding</keyword>
<proteinExistence type="predicted"/>
<dbReference type="EC" id="6.1.1.19" evidence="6"/>
<dbReference type="Gene3D" id="1.10.730.10">
    <property type="entry name" value="Isoleucyl-tRNA Synthetase, Domain 1"/>
    <property type="match status" value="1"/>
</dbReference>
<dbReference type="SUPFAM" id="SSF47323">
    <property type="entry name" value="Anticodon-binding domain of a subclass of class I aminoacyl-tRNA synthetases"/>
    <property type="match status" value="1"/>
</dbReference>
<evidence type="ECO:0000256" key="1">
    <source>
        <dbReference type="ARBA" id="ARBA00022598"/>
    </source>
</evidence>
<reference evidence="6 7" key="1">
    <citation type="journal article" date="2013" name="PLoS Pathog.">
        <title>Genomic analysis of the Kiwifruit pathogen Pseudomonas syringae pv. actinidiae provides insight into the origins of an emergent plant disease.</title>
        <authorList>
            <person name="McCann H.C."/>
            <person name="Rikkerink E.H."/>
            <person name="Bertels F."/>
            <person name="Fiers M."/>
            <person name="Lu A."/>
            <person name="Rees-George J."/>
            <person name="Andersen M.T."/>
            <person name="Gleave A.P."/>
            <person name="Haubold B."/>
            <person name="Wohlers M.W."/>
            <person name="Guttman D.S."/>
            <person name="Wang P.W."/>
            <person name="Straub C."/>
            <person name="Vanneste J.L."/>
            <person name="Rainey P.B."/>
            <person name="Templeton M.D."/>
        </authorList>
    </citation>
    <scope>NUCLEOTIDE SEQUENCE [LARGE SCALE GENOMIC DNA]</scope>
    <source>
        <strain evidence="6 7">ICMP 19096</strain>
    </source>
</reference>
<dbReference type="AlphaFoldDB" id="A0A656JQE3"/>
<evidence type="ECO:0000313" key="7">
    <source>
        <dbReference type="Proteomes" id="UP000018849"/>
    </source>
</evidence>
<dbReference type="GO" id="GO:0004814">
    <property type="term" value="F:arginine-tRNA ligase activity"/>
    <property type="evidence" value="ECO:0007669"/>
    <property type="project" value="UniProtKB-EC"/>
</dbReference>
<keyword evidence="2" id="KW-0547">Nucleotide-binding</keyword>
<dbReference type="InterPro" id="IPR009080">
    <property type="entry name" value="tRNAsynth_Ia_anticodon-bd"/>
</dbReference>
<evidence type="ECO:0000313" key="6">
    <source>
        <dbReference type="EMBL" id="EPN45146.1"/>
    </source>
</evidence>
<feature type="domain" description="DALR anticodon binding" evidence="5">
    <location>
        <begin position="1"/>
        <end position="28"/>
    </location>
</feature>
<organism evidence="6 7">
    <name type="scientific">Pseudomonas syringae pv. actinidiae ICMP 19096</name>
    <dbReference type="NCBI Taxonomy" id="1194405"/>
    <lineage>
        <taxon>Bacteria</taxon>
        <taxon>Pseudomonadati</taxon>
        <taxon>Pseudomonadota</taxon>
        <taxon>Gammaproteobacteria</taxon>
        <taxon>Pseudomonadales</taxon>
        <taxon>Pseudomonadaceae</taxon>
        <taxon>Pseudomonas</taxon>
        <taxon>Pseudomonas syringae</taxon>
    </lineage>
</organism>
<protein>
    <submittedName>
        <fullName evidence="6">Arginyl-tRNA ligase</fullName>
        <ecNumber evidence="6">6.1.1.19</ecNumber>
    </submittedName>
</protein>
<evidence type="ECO:0000259" key="5">
    <source>
        <dbReference type="Pfam" id="PF05746"/>
    </source>
</evidence>
<gene>
    <name evidence="6" type="primary">argS</name>
    <name evidence="6" type="ORF">A245_32463</name>
</gene>
<evidence type="ECO:0000256" key="3">
    <source>
        <dbReference type="ARBA" id="ARBA00022840"/>
    </source>
</evidence>